<evidence type="ECO:0000313" key="2">
    <source>
        <dbReference type="EMBL" id="KAK8229257.1"/>
    </source>
</evidence>
<name>A0ABR1YHD7_9PEZI</name>
<keyword evidence="3" id="KW-1185">Reference proteome</keyword>
<protein>
    <submittedName>
        <fullName evidence="2">Uncharacterized protein</fullName>
    </submittedName>
</protein>
<accession>A0ABR1YHD7</accession>
<reference evidence="2 3" key="1">
    <citation type="submission" date="2024-04" db="EMBL/GenBank/DDBJ databases">
        <title>Phyllosticta paracitricarpa is synonymous to the EU quarantine fungus P. citricarpa based on phylogenomic analyses.</title>
        <authorList>
            <consortium name="Lawrence Berkeley National Laboratory"/>
            <person name="Van Ingen-Buijs V.A."/>
            <person name="Van Westerhoven A.C."/>
            <person name="Haridas S."/>
            <person name="Skiadas P."/>
            <person name="Martin F."/>
            <person name="Groenewald J.Z."/>
            <person name="Crous P.W."/>
            <person name="Seidl M.F."/>
        </authorList>
    </citation>
    <scope>NUCLEOTIDE SEQUENCE [LARGE SCALE GENOMIC DNA]</scope>
    <source>
        <strain evidence="2 3">CBS 123374</strain>
    </source>
</reference>
<comment type="caution">
    <text evidence="2">The sequence shown here is derived from an EMBL/GenBank/DDBJ whole genome shotgun (WGS) entry which is preliminary data.</text>
</comment>
<dbReference type="InterPro" id="IPR025337">
    <property type="entry name" value="Questin_oxidase-like"/>
</dbReference>
<dbReference type="Proteomes" id="UP001492380">
    <property type="component" value="Unassembled WGS sequence"/>
</dbReference>
<evidence type="ECO:0000313" key="3">
    <source>
        <dbReference type="Proteomes" id="UP001492380"/>
    </source>
</evidence>
<organism evidence="2 3">
    <name type="scientific">Phyllosticta capitalensis</name>
    <dbReference type="NCBI Taxonomy" id="121624"/>
    <lineage>
        <taxon>Eukaryota</taxon>
        <taxon>Fungi</taxon>
        <taxon>Dikarya</taxon>
        <taxon>Ascomycota</taxon>
        <taxon>Pezizomycotina</taxon>
        <taxon>Dothideomycetes</taxon>
        <taxon>Dothideomycetes incertae sedis</taxon>
        <taxon>Botryosphaeriales</taxon>
        <taxon>Phyllostictaceae</taxon>
        <taxon>Phyllosticta</taxon>
    </lineage>
</organism>
<sequence length="473" mass="51736">MADASKILLTGDEKPVYQFAPLKKELAELTTQLLRANHESWHVYFNDRGFHNHIPHQLLTLYSLSAAPSFLTAAYEANVTYQRPAKPTHSPLLKALQAHSSSSSSTPPSSLLQHLGDEAYYPDFVAYYSAQVAAHGWPAVVRDALFRGTPEAEDLLARLFGGVVHPLLHLGFGVEFAQEGVVVEGLAQAAVHENWIARIFRECEEASGNKTIRKGERKGFLELVRAVGADEEVKSAARGVGQFSDGREVWGMVGERLASVAGEFVVYPEEADVEARTKEVVNGAVLLATTALQVQHIPKLDFFYMHLITSTISLVSLLHSPSLALPTATRAKLLTYYAYTALFVYATRGAQPLSPQRLYTYAPKHAEHGVKELVRRAVELQPTDDGHVVKTVRGVLAAWQLCGGGGQGEDGVQETETFEQGIADDATWLRALHLVVDAVEAPGPKWVRAAGFVELWKEVPLVEDEGKSGVRGN</sequence>
<dbReference type="Pfam" id="PF14027">
    <property type="entry name" value="Questin_oxidase"/>
    <property type="match status" value="1"/>
</dbReference>
<proteinExistence type="predicted"/>
<dbReference type="PANTHER" id="PTHR35870">
    <property type="entry name" value="PROTEIN, PUTATIVE (AFU_ORTHOLOGUE AFUA_5G03330)-RELATED"/>
    <property type="match status" value="1"/>
</dbReference>
<dbReference type="EMBL" id="JBBWRZ010000009">
    <property type="protein sequence ID" value="KAK8229257.1"/>
    <property type="molecule type" value="Genomic_DNA"/>
</dbReference>
<keyword evidence="1" id="KW-0560">Oxidoreductase</keyword>
<evidence type="ECO:0000256" key="1">
    <source>
        <dbReference type="ARBA" id="ARBA00023002"/>
    </source>
</evidence>
<dbReference type="PANTHER" id="PTHR35870:SF1">
    <property type="entry name" value="PROTEIN, PUTATIVE (AFU_ORTHOLOGUE AFUA_5G03330)-RELATED"/>
    <property type="match status" value="1"/>
</dbReference>
<gene>
    <name evidence="2" type="ORF">HDK90DRAFT_513478</name>
</gene>